<dbReference type="InterPro" id="IPR013821">
    <property type="entry name" value="K_chnl_volt-dep_KCNQ_C"/>
</dbReference>
<feature type="compositionally biased region" description="Basic and acidic residues" evidence="11">
    <location>
        <begin position="40"/>
        <end position="52"/>
    </location>
</feature>
<keyword evidence="3" id="KW-1003">Cell membrane</keyword>
<evidence type="ECO:0000256" key="3">
    <source>
        <dbReference type="ARBA" id="ARBA00022475"/>
    </source>
</evidence>
<evidence type="ECO:0000256" key="2">
    <source>
        <dbReference type="ARBA" id="ARBA00022448"/>
    </source>
</evidence>
<dbReference type="PRINTS" id="PR00169">
    <property type="entry name" value="KCHANNEL"/>
</dbReference>
<evidence type="ECO:0000256" key="1">
    <source>
        <dbReference type="ARBA" id="ARBA00004651"/>
    </source>
</evidence>
<evidence type="ECO:0000256" key="12">
    <source>
        <dbReference type="SAM" id="Phobius"/>
    </source>
</evidence>
<keyword evidence="7" id="KW-0406">Ion transport</keyword>
<organism evidence="15">
    <name type="scientific">Nematostella vectensis</name>
    <name type="common">Starlet sea anemone</name>
    <dbReference type="NCBI Taxonomy" id="45351"/>
    <lineage>
        <taxon>Eukaryota</taxon>
        <taxon>Metazoa</taxon>
        <taxon>Cnidaria</taxon>
        <taxon>Anthozoa</taxon>
        <taxon>Hexacorallia</taxon>
        <taxon>Actiniaria</taxon>
        <taxon>Edwardsiidae</taxon>
        <taxon>Nematostella</taxon>
    </lineage>
</organism>
<evidence type="ECO:0000256" key="11">
    <source>
        <dbReference type="SAM" id="MobiDB-lite"/>
    </source>
</evidence>
<feature type="transmembrane region" description="Helical" evidence="12">
    <location>
        <begin position="102"/>
        <end position="127"/>
    </location>
</feature>
<dbReference type="Gene3D" id="1.20.120.350">
    <property type="entry name" value="Voltage-gated potassium channels. Chain C"/>
    <property type="match status" value="1"/>
</dbReference>
<comment type="subcellular location">
    <subcellularLocation>
        <location evidence="1">Cell membrane</location>
        <topology evidence="1">Multi-pass membrane protein</topology>
    </subcellularLocation>
</comment>
<evidence type="ECO:0000256" key="10">
    <source>
        <dbReference type="ARBA" id="ARBA00034430"/>
    </source>
</evidence>
<gene>
    <name evidence="15" type="primary">KCNQ</name>
</gene>
<keyword evidence="9" id="KW-0407">Ion channel</keyword>
<feature type="compositionally biased region" description="Polar residues" evidence="11">
    <location>
        <begin position="830"/>
        <end position="840"/>
    </location>
</feature>
<dbReference type="SUPFAM" id="SSF81324">
    <property type="entry name" value="Voltage-gated potassium channels"/>
    <property type="match status" value="1"/>
</dbReference>
<feature type="transmembrane region" description="Helical" evidence="12">
    <location>
        <begin position="133"/>
        <end position="155"/>
    </location>
</feature>
<dbReference type="Pfam" id="PF03520">
    <property type="entry name" value="KCNQ_channel"/>
    <property type="match status" value="1"/>
</dbReference>
<dbReference type="GO" id="GO:0005249">
    <property type="term" value="F:voltage-gated potassium channel activity"/>
    <property type="evidence" value="ECO:0007669"/>
    <property type="project" value="InterPro"/>
</dbReference>
<feature type="transmembrane region" description="Helical" evidence="12">
    <location>
        <begin position="238"/>
        <end position="257"/>
    </location>
</feature>
<evidence type="ECO:0000256" key="5">
    <source>
        <dbReference type="ARBA" id="ARBA00022958"/>
    </source>
</evidence>
<keyword evidence="5" id="KW-0630">Potassium</keyword>
<keyword evidence="2" id="KW-0813">Transport</keyword>
<dbReference type="Gene3D" id="6.10.140.1910">
    <property type="match status" value="2"/>
</dbReference>
<dbReference type="FunFam" id="1.10.287.70:FF:000355">
    <property type="entry name" value="Potassium voltage-gated channel, KQT-like subfamily, member 1.2"/>
    <property type="match status" value="1"/>
</dbReference>
<feature type="region of interest" description="Disordered" evidence="11">
    <location>
        <begin position="641"/>
        <end position="660"/>
    </location>
</feature>
<keyword evidence="4 12" id="KW-0812">Transmembrane</keyword>
<dbReference type="AlphaFoldDB" id="A0A0C5G6A9"/>
<feature type="transmembrane region" description="Helical" evidence="12">
    <location>
        <begin position="298"/>
        <end position="324"/>
    </location>
</feature>
<feature type="domain" description="Ion transport" evidence="13">
    <location>
        <begin position="104"/>
        <end position="326"/>
    </location>
</feature>
<dbReference type="PANTHER" id="PTHR47735:SF9">
    <property type="entry name" value="POTASSIUM VOLTAGE-GATED CHANNEL SUBFAMILY KQT MEMBER 4-LIKE ISOFORM X1"/>
    <property type="match status" value="1"/>
</dbReference>
<dbReference type="InterPro" id="IPR027359">
    <property type="entry name" value="Volt_channel_dom_sf"/>
</dbReference>
<feature type="region of interest" description="Disordered" evidence="11">
    <location>
        <begin position="582"/>
        <end position="623"/>
    </location>
</feature>
<protein>
    <submittedName>
        <fullName evidence="15">KCNQ</fullName>
    </submittedName>
</protein>
<dbReference type="InterPro" id="IPR005821">
    <property type="entry name" value="Ion_trans_dom"/>
</dbReference>
<dbReference type="PRINTS" id="PR01459">
    <property type="entry name" value="KCNQCHANNEL"/>
</dbReference>
<keyword evidence="6 12" id="KW-1133">Transmembrane helix</keyword>
<proteinExistence type="evidence at transcript level"/>
<evidence type="ECO:0000256" key="6">
    <source>
        <dbReference type="ARBA" id="ARBA00022989"/>
    </source>
</evidence>
<accession>A0A0C5G6A9</accession>
<feature type="region of interest" description="Disordered" evidence="11">
    <location>
        <begin position="680"/>
        <end position="920"/>
    </location>
</feature>
<evidence type="ECO:0000259" key="13">
    <source>
        <dbReference type="Pfam" id="PF00520"/>
    </source>
</evidence>
<dbReference type="Gene3D" id="1.10.287.70">
    <property type="match status" value="1"/>
</dbReference>
<evidence type="ECO:0000256" key="8">
    <source>
        <dbReference type="ARBA" id="ARBA00023136"/>
    </source>
</evidence>
<evidence type="ECO:0000259" key="14">
    <source>
        <dbReference type="Pfam" id="PF03520"/>
    </source>
</evidence>
<sequence length="920" mass="102016">MYGKASADFNGANDFVGDGGFSLKESRYENESKIQLNRLDTGEEKTNEKHYEQPGSANGHSGRLDLLGRPVPGSKNRPHSEKYRRIQLYCYNFLERPRGLAIVYHVALCILVIVSLILTALSTVNIYEALLDTPIFIVEIVLVTVFIVEYGLRLWSAGCRSTYVGLRGRLNFAKKTYAILDVLVIFSSIAGLALSTNGSSITVRLVRFLPLLRVLRFDRQGSTWKLLASVIYIHRKELLTTLYLGFISLIFASFVLYMVEKDENVKFDSWPNSFWWGIVTLTTIGYGDKTPITWYGRLCASIFAVCGISFFALPAGILGSGFALKVTQQQRQKHFHRRRRPAAILLQSYWRMYCADINSKSVATWLPHIYYHKPTVNSIPSGADKPFSSIGVESPVVQPRKGRKLSAVWKNRNEGKTSRSQSAEIARVGKPDSLENFRKGSLASTLDTGFFDEANISTSEDGEPAISLSNAQKHAIRLIRLLKLKVAVRKFKEARRPYDVKDVIEQYSTGHVEMLARMRSLQQRVEKLPGTREGDDDLSKSDVINRLVKVEQQVTVLDHKVDVMLGLLTKMAALEGITQDSHFSYPRSPGPSPGGGSAFGVHPKVKRTFSDPQSETRTVNPISTNELPMVIVGADPLSDLPERCRSDTFPAPSASKNSEFPEYSQSFPILYLQKDSESSGVVNPLCSSSQSSDDSPGEMDHLIAPGSPPKSVFSRSRPGIHERQLSDVTEGDESITSESRENELHQSLSAELHLDAIGEDEKSDSEPNSPTETTRLGDSETRGSFGRPSERFSGDFGETSQRLPEDVTDHIPLVWEKQDTDVRRRRRFPSTKTSSESSCGTLVADGSKDQSLDLVPGPLETPPQVGDNIHGTSYPEVPGASQDKGLIEEDPVSTLDDSVTSAGDSKAKRRQLQRTSPIEV</sequence>
<keyword evidence="8 12" id="KW-0472">Membrane</keyword>
<evidence type="ECO:0000313" key="15">
    <source>
        <dbReference type="EMBL" id="AJP09345.1"/>
    </source>
</evidence>
<feature type="compositionally biased region" description="Polar residues" evidence="11">
    <location>
        <begin position="610"/>
        <end position="623"/>
    </location>
</feature>
<reference evidence="15" key="1">
    <citation type="journal article" date="2015" name="Proc. Natl. Acad. Sci. U.S.A.">
        <title>Major diversification of voltage-gated K+ channels occurred in ancestral parahoxozoans.</title>
        <authorList>
            <person name="Li X."/>
            <person name="Liu H."/>
            <person name="Luo J.C."/>
            <person name="Rhodes S.A."/>
            <person name="Trigg L.M."/>
            <person name="van Rossum D.B."/>
            <person name="Anishkin A."/>
            <person name="Diatta F.H."/>
            <person name="Sassic J.K."/>
            <person name="Simmons D.K."/>
            <person name="Kamel B."/>
            <person name="Medina M."/>
            <person name="Martindale M.Q."/>
            <person name="Jegla T."/>
        </authorList>
    </citation>
    <scope>NUCLEOTIDE SEQUENCE</scope>
</reference>
<dbReference type="GO" id="GO:0005886">
    <property type="term" value="C:plasma membrane"/>
    <property type="evidence" value="ECO:0007669"/>
    <property type="project" value="UniProtKB-SubCell"/>
</dbReference>
<feature type="transmembrane region" description="Helical" evidence="12">
    <location>
        <begin position="176"/>
        <end position="195"/>
    </location>
</feature>
<dbReference type="PANTHER" id="PTHR47735">
    <property type="entry name" value="POTASSIUM VOLTAGE-GATED CHANNEL SUBFAMILY KQT MEMBER 4"/>
    <property type="match status" value="1"/>
</dbReference>
<evidence type="ECO:0000256" key="4">
    <source>
        <dbReference type="ARBA" id="ARBA00022692"/>
    </source>
</evidence>
<feature type="region of interest" description="Disordered" evidence="11">
    <location>
        <begin position="32"/>
        <end position="78"/>
    </location>
</feature>
<feature type="domain" description="Potassium channel voltage dependent KCNQ C-terminal" evidence="14">
    <location>
        <begin position="468"/>
        <end position="570"/>
    </location>
</feature>
<dbReference type="Pfam" id="PF00520">
    <property type="entry name" value="Ion_trans"/>
    <property type="match status" value="1"/>
</dbReference>
<evidence type="ECO:0000256" key="7">
    <source>
        <dbReference type="ARBA" id="ARBA00023065"/>
    </source>
</evidence>
<name>A0A0C5G6A9_NEMVE</name>
<dbReference type="EMBL" id="KP219398">
    <property type="protein sequence ID" value="AJP09345.1"/>
    <property type="molecule type" value="mRNA"/>
</dbReference>
<dbReference type="InterPro" id="IPR003937">
    <property type="entry name" value="K_chnl_volt-dep_KCNQ"/>
</dbReference>
<evidence type="ECO:0000256" key="9">
    <source>
        <dbReference type="ARBA" id="ARBA00023303"/>
    </source>
</evidence>
<comment type="catalytic activity">
    <reaction evidence="10">
        <text>K(+)(in) = K(+)(out)</text>
        <dbReference type="Rhea" id="RHEA:29463"/>
        <dbReference type="ChEBI" id="CHEBI:29103"/>
    </reaction>
</comment>